<sequence>MAGVYGSCWVSELHHFYIDDSKIRPKAHHRQRMGELVAAGGIIVDVSRLKDFENAIDTICRKESYDIPDSENIKWSPDKHSWLRDNLERGVRNALYRELLQCADEHDAKVIVAISDLKCKIANQKALDHEMDATLLVLERFDTWLGSGHGMVFLSKPSGGSKDQMKFIEECIEHRQNGTDYVKFDSFVSNPHIVPAKQSRILQVADLAVSITNAKVAGGDKYADALFEYVLKMMPETSRGVKGGLGLKIHPSFKYRNLYHWVLGDQYYVESSTGIPLPIESYPYSTEEMRWS</sequence>
<comment type="caution">
    <text evidence="1">The sequence shown here is derived from an EMBL/GenBank/DDBJ whole genome shotgun (WGS) entry which is preliminary data.</text>
</comment>
<protein>
    <recommendedName>
        <fullName evidence="3">DUF3800 domain-containing protein</fullName>
    </recommendedName>
</protein>
<proteinExistence type="predicted"/>
<evidence type="ECO:0000313" key="1">
    <source>
        <dbReference type="EMBL" id="PVA06941.1"/>
    </source>
</evidence>
<dbReference type="EMBL" id="QCYG01000004">
    <property type="protein sequence ID" value="PVA06941.1"/>
    <property type="molecule type" value="Genomic_DNA"/>
</dbReference>
<evidence type="ECO:0008006" key="3">
    <source>
        <dbReference type="Google" id="ProtNLM"/>
    </source>
</evidence>
<name>A0A2T7FXP3_9RHOB</name>
<dbReference type="InterPro" id="IPR024524">
    <property type="entry name" value="DUF3800"/>
</dbReference>
<accession>A0A2T7FXP3</accession>
<keyword evidence="2" id="KW-1185">Reference proteome</keyword>
<evidence type="ECO:0000313" key="2">
    <source>
        <dbReference type="Proteomes" id="UP000244817"/>
    </source>
</evidence>
<dbReference type="AlphaFoldDB" id="A0A2T7FXP3"/>
<reference evidence="1 2" key="1">
    <citation type="submission" date="2018-04" db="EMBL/GenBank/DDBJ databases">
        <title>Pelagivirga bohaiensis gen. nov., sp. nov., a bacterium isolated from the Bohai Sea.</title>
        <authorList>
            <person name="Ji X."/>
        </authorList>
    </citation>
    <scope>NUCLEOTIDE SEQUENCE [LARGE SCALE GENOMIC DNA]</scope>
    <source>
        <strain evidence="1 2">BH-SD16</strain>
    </source>
</reference>
<gene>
    <name evidence="1" type="ORF">DC363_07265</name>
</gene>
<organism evidence="1 2">
    <name type="scientific">Thalassorhabdomicrobium marinisediminis</name>
    <dbReference type="NCBI Taxonomy" id="2170577"/>
    <lineage>
        <taxon>Bacteria</taxon>
        <taxon>Pseudomonadati</taxon>
        <taxon>Pseudomonadota</taxon>
        <taxon>Alphaproteobacteria</taxon>
        <taxon>Rhodobacterales</taxon>
        <taxon>Paracoccaceae</taxon>
        <taxon>Thalassorhabdomicrobium</taxon>
    </lineage>
</organism>
<dbReference type="Pfam" id="PF12686">
    <property type="entry name" value="DUF3800"/>
    <property type="match status" value="1"/>
</dbReference>
<dbReference type="RefSeq" id="WP_108640473.1">
    <property type="nucleotide sequence ID" value="NZ_QCYG01000004.1"/>
</dbReference>
<dbReference type="Proteomes" id="UP000244817">
    <property type="component" value="Unassembled WGS sequence"/>
</dbReference>